<name>A0A6A6JAG5_WESOR</name>
<dbReference type="SUPFAM" id="SSF57701">
    <property type="entry name" value="Zn2/Cys6 DNA-binding domain"/>
    <property type="match status" value="1"/>
</dbReference>
<proteinExistence type="predicted"/>
<evidence type="ECO:0000259" key="3">
    <source>
        <dbReference type="PROSITE" id="PS50048"/>
    </source>
</evidence>
<dbReference type="PANTHER" id="PTHR37534">
    <property type="entry name" value="TRANSCRIPTIONAL ACTIVATOR PROTEIN UGA3"/>
    <property type="match status" value="1"/>
</dbReference>
<dbReference type="Proteomes" id="UP000800097">
    <property type="component" value="Unassembled WGS sequence"/>
</dbReference>
<evidence type="ECO:0000313" key="5">
    <source>
        <dbReference type="Proteomes" id="UP000800097"/>
    </source>
</evidence>
<comment type="subcellular location">
    <subcellularLocation>
        <location evidence="1">Nucleus</location>
    </subcellularLocation>
</comment>
<dbReference type="RefSeq" id="XP_033650155.1">
    <property type="nucleotide sequence ID" value="XM_033796582.1"/>
</dbReference>
<dbReference type="PROSITE" id="PS00463">
    <property type="entry name" value="ZN2_CY6_FUNGAL_1"/>
    <property type="match status" value="1"/>
</dbReference>
<evidence type="ECO:0000256" key="1">
    <source>
        <dbReference type="ARBA" id="ARBA00004123"/>
    </source>
</evidence>
<dbReference type="GO" id="GO:0005634">
    <property type="term" value="C:nucleus"/>
    <property type="evidence" value="ECO:0007669"/>
    <property type="project" value="UniProtKB-SubCell"/>
</dbReference>
<dbReference type="Pfam" id="PF00172">
    <property type="entry name" value="Zn_clus"/>
    <property type="match status" value="1"/>
</dbReference>
<organism evidence="4 5">
    <name type="scientific">Westerdykella ornata</name>
    <dbReference type="NCBI Taxonomy" id="318751"/>
    <lineage>
        <taxon>Eukaryota</taxon>
        <taxon>Fungi</taxon>
        <taxon>Dikarya</taxon>
        <taxon>Ascomycota</taxon>
        <taxon>Pezizomycotina</taxon>
        <taxon>Dothideomycetes</taxon>
        <taxon>Pleosporomycetidae</taxon>
        <taxon>Pleosporales</taxon>
        <taxon>Sporormiaceae</taxon>
        <taxon>Westerdykella</taxon>
    </lineage>
</organism>
<evidence type="ECO:0000256" key="2">
    <source>
        <dbReference type="ARBA" id="ARBA00023242"/>
    </source>
</evidence>
<gene>
    <name evidence="4" type="ORF">EI97DRAFT_406091</name>
</gene>
<keyword evidence="2" id="KW-0539">Nucleus</keyword>
<dbReference type="PANTHER" id="PTHR37534:SF39">
    <property type="entry name" value="TRANSCRIPTION FACTOR DOMAIN-CONTAINING PROTEIN"/>
    <property type="match status" value="1"/>
</dbReference>
<accession>A0A6A6JAG5</accession>
<dbReference type="PROSITE" id="PS50048">
    <property type="entry name" value="ZN2_CY6_FUNGAL_2"/>
    <property type="match status" value="1"/>
</dbReference>
<dbReference type="Pfam" id="PF11951">
    <property type="entry name" value="Fungal_trans_2"/>
    <property type="match status" value="1"/>
</dbReference>
<dbReference type="GO" id="GO:0045944">
    <property type="term" value="P:positive regulation of transcription by RNA polymerase II"/>
    <property type="evidence" value="ECO:0007669"/>
    <property type="project" value="TreeGrafter"/>
</dbReference>
<evidence type="ECO:0000313" key="4">
    <source>
        <dbReference type="EMBL" id="KAF2272616.1"/>
    </source>
</evidence>
<dbReference type="GO" id="GO:0000976">
    <property type="term" value="F:transcription cis-regulatory region binding"/>
    <property type="evidence" value="ECO:0007669"/>
    <property type="project" value="TreeGrafter"/>
</dbReference>
<dbReference type="GO" id="GO:0000981">
    <property type="term" value="F:DNA-binding transcription factor activity, RNA polymerase II-specific"/>
    <property type="evidence" value="ECO:0007669"/>
    <property type="project" value="InterPro"/>
</dbReference>
<protein>
    <recommendedName>
        <fullName evidence="3">Zn(2)-C6 fungal-type domain-containing protein</fullName>
    </recommendedName>
</protein>
<dbReference type="InterPro" id="IPR001138">
    <property type="entry name" value="Zn2Cys6_DnaBD"/>
</dbReference>
<keyword evidence="5" id="KW-1185">Reference proteome</keyword>
<dbReference type="OrthoDB" id="5130013at2759"/>
<dbReference type="AlphaFoldDB" id="A0A6A6JAG5"/>
<sequence length="504" mass="56229">MDTVKVARKGCGNCRERKIRCDRNTPACLQCIRTNRVCKGYGLRLSWPRPNDKRRAMVANHLQLHLKLPNMEKSAMDARLIHAYASDVALHYHLSASLPAQPGRLHIPVPFGSTMLGAVTSEDRDLLLYFERHASRSLPLLGDDPSQVGTLLIRMALTGNTPSATAVLYALLAVSSLHQNGIQEQAIKYKISALNKLALASRTKFGVPELLQHIAAGMLLGSFEVHQASSTSGQWLCYVNGVKKVLDVVCPTRYHTVRDEEKSVLLKWVHYHDVLARFALRHWTAAEQPICTGSEAEANGSWNLPITLAEAAGHFDRPTGIATLSVLEILREVCDAVPVVQRLAVMTVGERDDYVRHLQALDWRLRNIDTGDQSQSAELRDMVNLYRLAVLIYLHRATEDVLGFTATTEKYLDEAFEIFARLEACERQFPLFILGAEARTEEERAVVLELMSRTEGRRSSRLLTYVRALVNAVWTQQDLSGGALNYREKITAVISACSIVPSLV</sequence>
<dbReference type="InterPro" id="IPR021858">
    <property type="entry name" value="Fun_TF"/>
</dbReference>
<feature type="domain" description="Zn(2)-C6 fungal-type" evidence="3">
    <location>
        <begin position="10"/>
        <end position="38"/>
    </location>
</feature>
<dbReference type="SMART" id="SM00066">
    <property type="entry name" value="GAL4"/>
    <property type="match status" value="1"/>
</dbReference>
<dbReference type="EMBL" id="ML986519">
    <property type="protein sequence ID" value="KAF2272616.1"/>
    <property type="molecule type" value="Genomic_DNA"/>
</dbReference>
<dbReference type="GeneID" id="54549757"/>
<reference evidence="4" key="1">
    <citation type="journal article" date="2020" name="Stud. Mycol.">
        <title>101 Dothideomycetes genomes: a test case for predicting lifestyles and emergence of pathogens.</title>
        <authorList>
            <person name="Haridas S."/>
            <person name="Albert R."/>
            <person name="Binder M."/>
            <person name="Bloem J."/>
            <person name="Labutti K."/>
            <person name="Salamov A."/>
            <person name="Andreopoulos B."/>
            <person name="Baker S."/>
            <person name="Barry K."/>
            <person name="Bills G."/>
            <person name="Bluhm B."/>
            <person name="Cannon C."/>
            <person name="Castanera R."/>
            <person name="Culley D."/>
            <person name="Daum C."/>
            <person name="Ezra D."/>
            <person name="Gonzalez J."/>
            <person name="Henrissat B."/>
            <person name="Kuo A."/>
            <person name="Liang C."/>
            <person name="Lipzen A."/>
            <person name="Lutzoni F."/>
            <person name="Magnuson J."/>
            <person name="Mondo S."/>
            <person name="Nolan M."/>
            <person name="Ohm R."/>
            <person name="Pangilinan J."/>
            <person name="Park H.-J."/>
            <person name="Ramirez L."/>
            <person name="Alfaro M."/>
            <person name="Sun H."/>
            <person name="Tritt A."/>
            <person name="Yoshinaga Y."/>
            <person name="Zwiers L.-H."/>
            <person name="Turgeon B."/>
            <person name="Goodwin S."/>
            <person name="Spatafora J."/>
            <person name="Crous P."/>
            <person name="Grigoriev I."/>
        </authorList>
    </citation>
    <scope>NUCLEOTIDE SEQUENCE</scope>
    <source>
        <strain evidence="4">CBS 379.55</strain>
    </source>
</reference>
<dbReference type="Gene3D" id="4.10.240.10">
    <property type="entry name" value="Zn(2)-C6 fungal-type DNA-binding domain"/>
    <property type="match status" value="1"/>
</dbReference>
<dbReference type="CDD" id="cd00067">
    <property type="entry name" value="GAL4"/>
    <property type="match status" value="1"/>
</dbReference>
<dbReference type="GO" id="GO:0008270">
    <property type="term" value="F:zinc ion binding"/>
    <property type="evidence" value="ECO:0007669"/>
    <property type="project" value="InterPro"/>
</dbReference>
<dbReference type="InterPro" id="IPR036864">
    <property type="entry name" value="Zn2-C6_fun-type_DNA-bd_sf"/>
</dbReference>